<dbReference type="InterPro" id="IPR037523">
    <property type="entry name" value="VOC_core"/>
</dbReference>
<evidence type="ECO:0000259" key="1">
    <source>
        <dbReference type="PROSITE" id="PS51819"/>
    </source>
</evidence>
<dbReference type="Proteomes" id="UP001251528">
    <property type="component" value="Unassembled WGS sequence"/>
</dbReference>
<accession>A0AAJ0CEH8</accession>
<keyword evidence="3" id="KW-1185">Reference proteome</keyword>
<dbReference type="PANTHER" id="PTHR35006">
    <property type="entry name" value="GLYOXALASE FAMILY PROTEIN (AFU_ORTHOLOGUE AFUA_5G14830)"/>
    <property type="match status" value="1"/>
</dbReference>
<dbReference type="PANTHER" id="PTHR35006:SF2">
    <property type="entry name" value="GLYOXALASE FAMILY PROTEIN (AFU_ORTHOLOGUE AFUA_5G14830)"/>
    <property type="match status" value="1"/>
</dbReference>
<proteinExistence type="predicted"/>
<sequence>MTIDHMVLYVPEDKHAQCLQFYAEALKPLGYEQRQQYGEYVVGFGGKHHTLPDYKTANFWILGHKDMPKMPAHTAFTSQDRATVDAFHAAAIKAGGVDNGAPGLRQYHPDYYAAFVYDPAGNNIEVVCHRHE</sequence>
<dbReference type="PROSITE" id="PS51819">
    <property type="entry name" value="VOC"/>
    <property type="match status" value="1"/>
</dbReference>
<dbReference type="SUPFAM" id="SSF54593">
    <property type="entry name" value="Glyoxalase/Bleomycin resistance protein/Dihydroxybiphenyl dioxygenase"/>
    <property type="match status" value="1"/>
</dbReference>
<evidence type="ECO:0000313" key="3">
    <source>
        <dbReference type="Proteomes" id="UP001251528"/>
    </source>
</evidence>
<dbReference type="Gene3D" id="3.10.180.10">
    <property type="entry name" value="2,3-Dihydroxybiphenyl 1,2-Dioxygenase, domain 1"/>
    <property type="match status" value="1"/>
</dbReference>
<reference evidence="2" key="1">
    <citation type="submission" date="2023-06" db="EMBL/GenBank/DDBJ databases">
        <title>Conoideocrella luteorostrata (Hypocreales: Clavicipitaceae), a potential biocontrol fungus for elongate hemlock scale in United States Christmas tree production areas.</title>
        <authorList>
            <person name="Barrett H."/>
            <person name="Lovett B."/>
            <person name="Macias A.M."/>
            <person name="Stajich J.E."/>
            <person name="Kasson M.T."/>
        </authorList>
    </citation>
    <scope>NUCLEOTIDE SEQUENCE</scope>
    <source>
        <strain evidence="2">ARSEF 14590</strain>
    </source>
</reference>
<evidence type="ECO:0000313" key="2">
    <source>
        <dbReference type="EMBL" id="KAK2591519.1"/>
    </source>
</evidence>
<organism evidence="2 3">
    <name type="scientific">Conoideocrella luteorostrata</name>
    <dbReference type="NCBI Taxonomy" id="1105319"/>
    <lineage>
        <taxon>Eukaryota</taxon>
        <taxon>Fungi</taxon>
        <taxon>Dikarya</taxon>
        <taxon>Ascomycota</taxon>
        <taxon>Pezizomycotina</taxon>
        <taxon>Sordariomycetes</taxon>
        <taxon>Hypocreomycetidae</taxon>
        <taxon>Hypocreales</taxon>
        <taxon>Clavicipitaceae</taxon>
        <taxon>Conoideocrella</taxon>
    </lineage>
</organism>
<comment type="caution">
    <text evidence="2">The sequence shown here is derived from an EMBL/GenBank/DDBJ whole genome shotgun (WGS) entry which is preliminary data.</text>
</comment>
<dbReference type="Pfam" id="PF00903">
    <property type="entry name" value="Glyoxalase"/>
    <property type="match status" value="1"/>
</dbReference>
<name>A0AAJ0CEH8_9HYPO</name>
<dbReference type="EMBL" id="JASWJB010000329">
    <property type="protein sequence ID" value="KAK2591519.1"/>
    <property type="molecule type" value="Genomic_DNA"/>
</dbReference>
<feature type="domain" description="VOC" evidence="1">
    <location>
        <begin position="2"/>
        <end position="129"/>
    </location>
</feature>
<protein>
    <recommendedName>
        <fullName evidence="1">VOC domain-containing protein</fullName>
    </recommendedName>
</protein>
<dbReference type="CDD" id="cd07262">
    <property type="entry name" value="VOC_like"/>
    <property type="match status" value="1"/>
</dbReference>
<dbReference type="InterPro" id="IPR004360">
    <property type="entry name" value="Glyas_Fos-R_dOase_dom"/>
</dbReference>
<gene>
    <name evidence="2" type="ORF">QQS21_010794</name>
</gene>
<dbReference type="InterPro" id="IPR029068">
    <property type="entry name" value="Glyas_Bleomycin-R_OHBP_Dase"/>
</dbReference>
<dbReference type="AlphaFoldDB" id="A0AAJ0CEH8"/>